<dbReference type="PANTHER" id="PTHR10438">
    <property type="entry name" value="THIOREDOXIN"/>
    <property type="match status" value="1"/>
</dbReference>
<dbReference type="EMBL" id="JAHLOQ010000015">
    <property type="protein sequence ID" value="MBU5336190.1"/>
    <property type="molecule type" value="Genomic_DNA"/>
</dbReference>
<dbReference type="Proteomes" id="UP001196301">
    <property type="component" value="Unassembled WGS sequence"/>
</dbReference>
<feature type="domain" description="Thioredoxin" evidence="1">
    <location>
        <begin position="6"/>
        <end position="97"/>
    </location>
</feature>
<name>A0ABS6DWG2_9FIRM</name>
<dbReference type="PANTHER" id="PTHR10438:SF468">
    <property type="entry name" value="THIOREDOXIN-1-RELATED"/>
    <property type="match status" value="1"/>
</dbReference>
<evidence type="ECO:0000313" key="2">
    <source>
        <dbReference type="EMBL" id="MBU5336190.1"/>
    </source>
</evidence>
<sequence>MIKLGTTEDIKKAIKKNKMTVIYFTGNSCGACEVIKNKIDSFLQNYPNIKSYEINGEENLKIAYKYSVFSMPVFLLFVEGKESIRTGKHVDLLSLERSIDRYYNMIY</sequence>
<evidence type="ECO:0000259" key="1">
    <source>
        <dbReference type="Pfam" id="PF00085"/>
    </source>
</evidence>
<dbReference type="CDD" id="cd02947">
    <property type="entry name" value="TRX_family"/>
    <property type="match status" value="1"/>
</dbReference>
<dbReference type="InterPro" id="IPR050620">
    <property type="entry name" value="Thioredoxin_H-type-like"/>
</dbReference>
<protein>
    <submittedName>
        <fullName evidence="2">Thioredoxin family protein</fullName>
    </submittedName>
</protein>
<dbReference type="InterPro" id="IPR013766">
    <property type="entry name" value="Thioredoxin_domain"/>
</dbReference>
<comment type="caution">
    <text evidence="2">The sequence shown here is derived from an EMBL/GenBank/DDBJ whole genome shotgun (WGS) entry which is preliminary data.</text>
</comment>
<proteinExistence type="predicted"/>
<organism evidence="2 3">
    <name type="scientific">Intestinibacter bartlettii</name>
    <dbReference type="NCBI Taxonomy" id="261299"/>
    <lineage>
        <taxon>Bacteria</taxon>
        <taxon>Bacillati</taxon>
        <taxon>Bacillota</taxon>
        <taxon>Clostridia</taxon>
        <taxon>Peptostreptococcales</taxon>
        <taxon>Peptostreptococcaceae</taxon>
        <taxon>Intestinibacter</taxon>
    </lineage>
</organism>
<accession>A0ABS6DWG2</accession>
<dbReference type="Pfam" id="PF00085">
    <property type="entry name" value="Thioredoxin"/>
    <property type="match status" value="1"/>
</dbReference>
<gene>
    <name evidence="2" type="ORF">KQI20_07035</name>
</gene>
<evidence type="ECO:0000313" key="3">
    <source>
        <dbReference type="Proteomes" id="UP001196301"/>
    </source>
</evidence>
<reference evidence="2 3" key="1">
    <citation type="submission" date="2021-06" db="EMBL/GenBank/DDBJ databases">
        <authorList>
            <person name="Sun Q."/>
            <person name="Li D."/>
        </authorList>
    </citation>
    <scope>NUCLEOTIDE SEQUENCE [LARGE SCALE GENOMIC DNA]</scope>
    <source>
        <strain evidence="2 3">N19</strain>
    </source>
</reference>
<keyword evidence="3" id="KW-1185">Reference proteome</keyword>